<dbReference type="Gene3D" id="2.180.10.10">
    <property type="entry name" value="RHS repeat-associated core"/>
    <property type="match status" value="2"/>
</dbReference>
<dbReference type="Pfam" id="PF25023">
    <property type="entry name" value="TEN_YD-shell"/>
    <property type="match status" value="1"/>
</dbReference>
<dbReference type="InterPro" id="IPR050708">
    <property type="entry name" value="T6SS_VgrG/RHS"/>
</dbReference>
<evidence type="ECO:0000256" key="3">
    <source>
        <dbReference type="ARBA" id="ARBA00022729"/>
    </source>
</evidence>
<dbReference type="InterPro" id="IPR013783">
    <property type="entry name" value="Ig-like_fold"/>
</dbReference>
<sequence>MTFPQVRRRYRRARITGGIVVVIMATSNFVAPTNAFPAIVAKEAPPALVTERPDATSAALTARLQNSPVEDLSARTEDSATVYLPDGTARTEIFAGPVRVKQNGVWVPVDTTLVERDGHLEPRAPASGADVEISSGGTGPLAELATGSGKDEHRFGVSWPARLGKPQVSGNTATWTDIAPGADLIVQAQPRGFVHYVVLKQKPASPVEIRLPVELTGMDFSKDSRNRLKLTDNAGKGKGDVVAAAPPPHMWDAAAADSPDAGRRAEVGSSIENGRDGRVLVLKPSMEFLNAADVTYPVTIDPYMQMTLQTDTFVSDDYTNSQTSATWLHAGRFGSGTKTARTYLNFQLGGLISKNILNADLYLSNYRSNACGGASAGLGIRVKRVTSSWSSSTLTLSNQPNSTTTGMVDNTSQAYGFDASCPEHDTLWSIEDIVQYWTDHPAENHGLQVRAVSETQATNWRMFRSSENTAGADGPRLVIQWNSYPTIPHHLTVDPSAGGTNGGTFVTSLTPAFTGMVGDGEWENETIYFSLEHDPNYPSQGTGTVWSGSVTGILQGELGTVTVPSGRLVDGYRYRWRARAYDGTDYSRDYSSYRYFTVDTAAPAAPAISCSAYPSNVWTAKASSPVTCTLDTTSADGAGYYWGLDNASTPTLVEDNDGGGDAKTITIDPAQGWHTLSVKTRDMALRTSAVTSYVFGVGAGEVTAPVTDDRTQAAVTLASRAAPGSTGVRYEYKADVGASGTWAAIPPAHVTVPGSATPIPGWPFTTVTTGTSAVFGSLYWDVAATMATAGRGDGPVRLRACFVRASGEACSDEVEFTLERTAFGDSYAAKEVGPGTVSLLTGDYSISATDVSAFDMSVSRDHTTLSPVSASQDAGGVFGAGWTASFPVSTSMVSGLTFEDHSDKGYVLFVGADGTIWTYNVQSDGTFAGVSDAADGASVTKDSATQFTHADTDGVKTTFTLTGGAWKVSGIDEPGDSSSSSHTYDSAGRVSRMLAPAPDGVDCSAALVPGCKALDIAYATTTTATGVSDNWGDYSGLVKSISYTAYDPAVSAMKNTVVASYSYDSAGHLRQIRDPRINLATTYYYTAEGRVSQVTPAGLTPWRMSYDTGGRLADVQREAGAVDLTQAISYGVPISGPVALTSPQTVTWGQITDLPRTGTAMFPTTHVPAKAGDGSYAPGADDYTYAALTYLDVNGRAVNTASFGAGGWQVSASRYDESGNVIWNLSAGNRAQALTPTTGTDPYVAGRTSTAERADLLAEITTYDDNGNPLTIDGPTHRVALADDTRVAARLRTQHIYDEARPVDAVASGMVTTTVTKPLVVDGIGTPAAADIRTIETGYEPIESGDASGWTLALPTTQTIVMPGGTGIVYRTRYDDVGRELERRMPASAGTDAGTTVTVYYTADTNQAAAACGDKPHWAGLVCRTGPKAQPAGTPIPATVTAYGYWGENANVVATSGSAVRTATTTVDAAGRTVTSSVVETGVSSSAVPATTHSYDPATGLVTAVSAGGASVGTTYDNLGRVATTTDADGSTTTVTYDAAGRVATVNDGKGTTTYAYDNADALGRVERRGLPVAITDSAAGTFTAAYDAAGNLAVQTAPNGLTANIRYDGNGRETGLTYTKAGVRWLAFEAVPDAEGRLAETSGPNGSLQRYSYDAAGRLVRVADTYDTACTTRVYGFDADTNRTSLATYPGSADGACSTATAPSTVNHTYDKADRITDSGYTHDPFGRVTTLPAGGAAGNAAVTVGYHAGDMVGSLTQGTSTKTFTLDPLGRVRTVTSSGGVQVNHYSGTGDSPAWIREANGGWTRNINAFSGLAATQTSSGTVTLQLTDLHGNVVAGASNSGGATGIDGYAEQNEYGADRVANMTDRYEWLGGAQRASDTLADIVLMGVRLYNPATGRFLQADPVSAGGANDYEYGAADPINNRDFDGRFVFVVPLLAISGAALMDALIWSVGAVITVTTTQQAINYCKRNGCSVNLAKARTAVQRPNNNSNKAKKDQNLYIGYEIFYGRKTYKFGISLAKRGVVRPAEQLRACNFYFGVLGGCSYKIVVRKRGYLKARWWEFGRITAYFIVHGHCPPGQLKSCK</sequence>
<evidence type="ECO:0000259" key="6">
    <source>
        <dbReference type="Pfam" id="PF24517"/>
    </source>
</evidence>
<protein>
    <submittedName>
        <fullName evidence="8">DNRLRE domain-containing protein</fullName>
    </submittedName>
</protein>
<organism evidence="8 9">
    <name type="scientific">Sphaerisporangium aureirubrum</name>
    <dbReference type="NCBI Taxonomy" id="1544736"/>
    <lineage>
        <taxon>Bacteria</taxon>
        <taxon>Bacillati</taxon>
        <taxon>Actinomycetota</taxon>
        <taxon>Actinomycetes</taxon>
        <taxon>Streptosporangiales</taxon>
        <taxon>Streptosporangiaceae</taxon>
        <taxon>Sphaerisporangium</taxon>
    </lineage>
</organism>
<feature type="domain" description="Teneurin-like YD-shell" evidence="7">
    <location>
        <begin position="1500"/>
        <end position="1664"/>
    </location>
</feature>
<keyword evidence="3 5" id="KW-0732">Signal</keyword>
<dbReference type="InterPro" id="IPR006530">
    <property type="entry name" value="YD"/>
</dbReference>
<feature type="signal peptide" evidence="5">
    <location>
        <begin position="1"/>
        <end position="30"/>
    </location>
</feature>
<dbReference type="RefSeq" id="WP_380757996.1">
    <property type="nucleotide sequence ID" value="NZ_JBHSRF010000047.1"/>
</dbReference>
<gene>
    <name evidence="8" type="ORF">ACFP1K_26205</name>
</gene>
<proteinExistence type="predicted"/>
<dbReference type="EMBL" id="JBHSRF010000047">
    <property type="protein sequence ID" value="MFC6084679.1"/>
    <property type="molecule type" value="Genomic_DNA"/>
</dbReference>
<dbReference type="InterPro" id="IPR055372">
    <property type="entry name" value="CBM96"/>
</dbReference>
<dbReference type="Gene3D" id="2.60.40.10">
    <property type="entry name" value="Immunoglobulins"/>
    <property type="match status" value="1"/>
</dbReference>
<dbReference type="InterPro" id="IPR022385">
    <property type="entry name" value="Rhs_assc_core"/>
</dbReference>
<keyword evidence="4" id="KW-0677">Repeat</keyword>
<evidence type="ECO:0000256" key="1">
    <source>
        <dbReference type="ARBA" id="ARBA00004613"/>
    </source>
</evidence>
<dbReference type="PANTHER" id="PTHR32305">
    <property type="match status" value="1"/>
</dbReference>
<keyword evidence="9" id="KW-1185">Reference proteome</keyword>
<dbReference type="NCBIfam" id="TIGR03696">
    <property type="entry name" value="Rhs_assc_core"/>
    <property type="match status" value="1"/>
</dbReference>
<evidence type="ECO:0000259" key="7">
    <source>
        <dbReference type="Pfam" id="PF25023"/>
    </source>
</evidence>
<dbReference type="PANTHER" id="PTHR32305:SF15">
    <property type="entry name" value="PROTEIN RHSA-RELATED"/>
    <property type="match status" value="1"/>
</dbReference>
<accession>A0ABW1NMR7</accession>
<dbReference type="NCBIfam" id="NF033679">
    <property type="entry name" value="DNRLRE_dom"/>
    <property type="match status" value="1"/>
</dbReference>
<reference evidence="9" key="1">
    <citation type="journal article" date="2019" name="Int. J. Syst. Evol. Microbiol.">
        <title>The Global Catalogue of Microorganisms (GCM) 10K type strain sequencing project: providing services to taxonomists for standard genome sequencing and annotation.</title>
        <authorList>
            <consortium name="The Broad Institute Genomics Platform"/>
            <consortium name="The Broad Institute Genome Sequencing Center for Infectious Disease"/>
            <person name="Wu L."/>
            <person name="Ma J."/>
        </authorList>
    </citation>
    <scope>NUCLEOTIDE SEQUENCE [LARGE SCALE GENOMIC DNA]</scope>
    <source>
        <strain evidence="9">JCM 30346</strain>
    </source>
</reference>
<dbReference type="Proteomes" id="UP001596137">
    <property type="component" value="Unassembled WGS sequence"/>
</dbReference>
<keyword evidence="2" id="KW-0964">Secreted</keyword>
<dbReference type="NCBIfam" id="TIGR01643">
    <property type="entry name" value="YD_repeat_2x"/>
    <property type="match status" value="3"/>
</dbReference>
<comment type="caution">
    <text evidence="8">The sequence shown here is derived from an EMBL/GenBank/DDBJ whole genome shotgun (WGS) entry which is preliminary data.</text>
</comment>
<evidence type="ECO:0000256" key="2">
    <source>
        <dbReference type="ARBA" id="ARBA00022525"/>
    </source>
</evidence>
<evidence type="ECO:0000313" key="9">
    <source>
        <dbReference type="Proteomes" id="UP001596137"/>
    </source>
</evidence>
<evidence type="ECO:0000256" key="5">
    <source>
        <dbReference type="SAM" id="SignalP"/>
    </source>
</evidence>
<dbReference type="Pfam" id="PF24517">
    <property type="entry name" value="CBM96"/>
    <property type="match status" value="1"/>
</dbReference>
<feature type="domain" description="Carbohydrate-binding module family 96" evidence="6">
    <location>
        <begin position="303"/>
        <end position="479"/>
    </location>
</feature>
<comment type="subcellular location">
    <subcellularLocation>
        <location evidence="1">Secreted</location>
    </subcellularLocation>
</comment>
<name>A0ABW1NMR7_9ACTN</name>
<dbReference type="InterPro" id="IPR056823">
    <property type="entry name" value="TEN-like_YD-shell"/>
</dbReference>
<evidence type="ECO:0000313" key="8">
    <source>
        <dbReference type="EMBL" id="MFC6084679.1"/>
    </source>
</evidence>
<feature type="chain" id="PRO_5047068585" evidence="5">
    <location>
        <begin position="31"/>
        <end position="2087"/>
    </location>
</feature>
<evidence type="ECO:0000256" key="4">
    <source>
        <dbReference type="ARBA" id="ARBA00022737"/>
    </source>
</evidence>